<keyword evidence="4 8" id="KW-0689">Ribosomal protein</keyword>
<sequence>MAGLIGKKLEMTRIIKGDAFVPVTLIKIPELKVVQIKTVETDGYAAIVLEATDGNLSFIREFPFTGAMVELKVGDNVTLDVLDGIEMVTIHGISKGKGFQGAMKRHNFKGWPGGHGSKFHRALGSIGCRKPRRTKP</sequence>
<evidence type="ECO:0000256" key="5">
    <source>
        <dbReference type="ARBA" id="ARBA00023274"/>
    </source>
</evidence>
<dbReference type="Gene3D" id="4.10.960.10">
    <property type="entry name" value="Ribosomal protein L3, domain 3"/>
    <property type="match status" value="1"/>
</dbReference>
<evidence type="ECO:0000256" key="2">
    <source>
        <dbReference type="ARBA" id="ARBA00022730"/>
    </source>
</evidence>
<comment type="caution">
    <text evidence="8">The sequence shown here is derived from an EMBL/GenBank/DDBJ whole genome shotgun (WGS) entry which is preliminary data.</text>
</comment>
<dbReference type="Pfam" id="PF00297">
    <property type="entry name" value="Ribosomal_L3"/>
    <property type="match status" value="1"/>
</dbReference>
<dbReference type="GO" id="GO:0022625">
    <property type="term" value="C:cytosolic large ribosomal subunit"/>
    <property type="evidence" value="ECO:0007669"/>
    <property type="project" value="TreeGrafter"/>
</dbReference>
<keyword evidence="2" id="KW-0699">rRNA-binding</keyword>
<evidence type="ECO:0000256" key="4">
    <source>
        <dbReference type="ARBA" id="ARBA00022980"/>
    </source>
</evidence>
<dbReference type="EMBL" id="AMFJ01028952">
    <property type="protein sequence ID" value="EKD44169.1"/>
    <property type="molecule type" value="Genomic_DNA"/>
</dbReference>
<organism evidence="8">
    <name type="scientific">uncultured bacterium</name>
    <name type="common">gcode 4</name>
    <dbReference type="NCBI Taxonomy" id="1234023"/>
    <lineage>
        <taxon>Bacteria</taxon>
        <taxon>environmental samples</taxon>
    </lineage>
</organism>
<dbReference type="Gene3D" id="2.40.30.10">
    <property type="entry name" value="Translation factors"/>
    <property type="match status" value="1"/>
</dbReference>
<dbReference type="GO" id="GO:0003735">
    <property type="term" value="F:structural constituent of ribosome"/>
    <property type="evidence" value="ECO:0007669"/>
    <property type="project" value="InterPro"/>
</dbReference>
<dbReference type="AlphaFoldDB" id="K2A2I1"/>
<reference evidence="8" key="1">
    <citation type="journal article" date="2012" name="Science">
        <title>Fermentation, hydrogen, and sulfur metabolism in multiple uncultivated bacterial phyla.</title>
        <authorList>
            <person name="Wrighton K.C."/>
            <person name="Thomas B.C."/>
            <person name="Sharon I."/>
            <person name="Miller C.S."/>
            <person name="Castelle C.J."/>
            <person name="VerBerkmoes N.C."/>
            <person name="Wilkins M.J."/>
            <person name="Hettich R.L."/>
            <person name="Lipton M.S."/>
            <person name="Williams K.H."/>
            <person name="Long P.E."/>
            <person name="Banfield J.F."/>
        </authorList>
    </citation>
    <scope>NUCLEOTIDE SEQUENCE [LARGE SCALE GENOMIC DNA]</scope>
</reference>
<evidence type="ECO:0000256" key="6">
    <source>
        <dbReference type="ARBA" id="ARBA00035243"/>
    </source>
</evidence>
<evidence type="ECO:0000256" key="1">
    <source>
        <dbReference type="ARBA" id="ARBA00006540"/>
    </source>
</evidence>
<dbReference type="SUPFAM" id="SSF50447">
    <property type="entry name" value="Translation proteins"/>
    <property type="match status" value="1"/>
</dbReference>
<dbReference type="InterPro" id="IPR000597">
    <property type="entry name" value="Ribosomal_uL3"/>
</dbReference>
<dbReference type="PANTHER" id="PTHR11229">
    <property type="entry name" value="50S RIBOSOMAL PROTEIN L3"/>
    <property type="match status" value="1"/>
</dbReference>
<comment type="similarity">
    <text evidence="1">Belongs to the universal ribosomal protein uL3 family.</text>
</comment>
<gene>
    <name evidence="8" type="primary">rplC</name>
    <name evidence="8" type="ORF">ACD_71C00221G0003</name>
</gene>
<evidence type="ECO:0000256" key="7">
    <source>
        <dbReference type="ARBA" id="ARBA00035457"/>
    </source>
</evidence>
<proteinExistence type="inferred from homology"/>
<evidence type="ECO:0000313" key="8">
    <source>
        <dbReference type="EMBL" id="EKD44169.1"/>
    </source>
</evidence>
<dbReference type="InterPro" id="IPR044892">
    <property type="entry name" value="Ribosomal_L3_dom_3_arc_sf"/>
</dbReference>
<evidence type="ECO:0000256" key="3">
    <source>
        <dbReference type="ARBA" id="ARBA00022884"/>
    </source>
</evidence>
<accession>K2A2I1</accession>
<dbReference type="GO" id="GO:0019843">
    <property type="term" value="F:rRNA binding"/>
    <property type="evidence" value="ECO:0007669"/>
    <property type="project" value="UniProtKB-KW"/>
</dbReference>
<feature type="non-terminal residue" evidence="8">
    <location>
        <position position="136"/>
    </location>
</feature>
<dbReference type="InterPro" id="IPR009000">
    <property type="entry name" value="Transl_B-barrel_sf"/>
</dbReference>
<keyword evidence="3" id="KW-0694">RNA-binding</keyword>
<dbReference type="PANTHER" id="PTHR11229:SF16">
    <property type="entry name" value="LARGE RIBOSOMAL SUBUNIT PROTEIN UL3C"/>
    <property type="match status" value="1"/>
</dbReference>
<keyword evidence="5" id="KW-0687">Ribonucleoprotein</keyword>
<dbReference type="GO" id="GO:0006412">
    <property type="term" value="P:translation"/>
    <property type="evidence" value="ECO:0007669"/>
    <property type="project" value="InterPro"/>
</dbReference>
<protein>
    <recommendedName>
        <fullName evidence="6">Large ribosomal subunit protein uL3</fullName>
    </recommendedName>
    <alternativeName>
        <fullName evidence="7">50S ribosomal protein L3</fullName>
    </alternativeName>
</protein>
<name>K2A2I1_9BACT</name>
<dbReference type="InterPro" id="IPR019927">
    <property type="entry name" value="Ribosomal_uL3_bac/org-type"/>
</dbReference>